<dbReference type="Proteomes" id="UP000595448">
    <property type="component" value="Chromosome"/>
</dbReference>
<keyword evidence="1" id="KW-0812">Transmembrane</keyword>
<keyword evidence="3" id="KW-1185">Reference proteome</keyword>
<reference evidence="2 3" key="1">
    <citation type="submission" date="2021-01" db="EMBL/GenBank/DDBJ databases">
        <title>Brevundimonas vitis sp. nov., an bacterium isolated from grape (Vitis vinifera).</title>
        <authorList>
            <person name="Jiang L."/>
            <person name="Lee J."/>
        </authorList>
    </citation>
    <scope>NUCLEOTIDE SEQUENCE [LARGE SCALE GENOMIC DNA]</scope>
    <source>
        <strain evidence="2 3">GRTSA-9</strain>
    </source>
</reference>
<proteinExistence type="predicted"/>
<evidence type="ECO:0000256" key="1">
    <source>
        <dbReference type="SAM" id="Phobius"/>
    </source>
</evidence>
<organism evidence="2 3">
    <name type="scientific">Brevundimonas vitisensis</name>
    <dbReference type="NCBI Taxonomy" id="2800818"/>
    <lineage>
        <taxon>Bacteria</taxon>
        <taxon>Pseudomonadati</taxon>
        <taxon>Pseudomonadota</taxon>
        <taxon>Alphaproteobacteria</taxon>
        <taxon>Caulobacterales</taxon>
        <taxon>Caulobacteraceae</taxon>
        <taxon>Brevundimonas</taxon>
    </lineage>
</organism>
<evidence type="ECO:0000313" key="2">
    <source>
        <dbReference type="EMBL" id="QQQ17513.1"/>
    </source>
</evidence>
<sequence length="65" mass="6994">MTFVRLTPEQLTARNRRNRAIAGGLIAFMVLIFVVTALNLKRNIDARAALNAPNQASAVSGDRAG</sequence>
<feature type="transmembrane region" description="Helical" evidence="1">
    <location>
        <begin position="20"/>
        <end position="40"/>
    </location>
</feature>
<gene>
    <name evidence="2" type="ORF">JIP62_09115</name>
</gene>
<protein>
    <submittedName>
        <fullName evidence="2">Uncharacterized protein</fullName>
    </submittedName>
</protein>
<accession>A0ABX7BIY0</accession>
<name>A0ABX7BIY0_9CAUL</name>
<dbReference type="EMBL" id="CP067977">
    <property type="protein sequence ID" value="QQQ17513.1"/>
    <property type="molecule type" value="Genomic_DNA"/>
</dbReference>
<keyword evidence="1" id="KW-0472">Membrane</keyword>
<dbReference type="RefSeq" id="WP_201101887.1">
    <property type="nucleotide sequence ID" value="NZ_CP067977.1"/>
</dbReference>
<evidence type="ECO:0000313" key="3">
    <source>
        <dbReference type="Proteomes" id="UP000595448"/>
    </source>
</evidence>
<keyword evidence="1" id="KW-1133">Transmembrane helix</keyword>